<reference evidence="3 4" key="1">
    <citation type="submission" date="2014-11" db="EMBL/GenBank/DDBJ databases">
        <authorList>
            <person name="Wibberg Daniel"/>
        </authorList>
    </citation>
    <scope>NUCLEOTIDE SEQUENCE [LARGE SCALE GENOMIC DNA]</scope>
    <source>
        <strain evidence="3">Rhizoctonia solani AG1-IB 7/3/14</strain>
    </source>
</reference>
<dbReference type="Proteomes" id="UP000059188">
    <property type="component" value="Unassembled WGS sequence"/>
</dbReference>
<evidence type="ECO:0000259" key="2">
    <source>
        <dbReference type="PROSITE" id="PS50097"/>
    </source>
</evidence>
<sequence length="394" mass="43667">MVKNKHNKGAGDATTNGKKDNDTKPDMSSDVIPSENGIVHSTNGRGASATGEDNTRPREPGSKEPPSPTRTGRWLDFQSSDLEIMVAETTVFRVHQEIMAGHSRFFRDQLQITTDSEGLVIAPRSKDVPVIILRHVCVDAFARILSIIYPGPGADPRLKFAAPQAEEILQTAHALGMPGIVRLAIDILVKDPKSTPNFLYQIAKRYGLADLQLKSFRDLVYRTRPLSDDEALTLGATTTAQIARLREYWRAGIFARFEPVQSDNQAGTKAHRSGDDSELVQWSGYKASEPTGARPELGRCQQAILEALKVVFNVDGPRSDFEGYIIQQESSVMRNLAEWLRLGKLRGGTSLCQGCMSSIDRAVRVYCQKDEMDARIEREFGDTPDSGEQHFFDC</sequence>
<dbReference type="SUPFAM" id="SSF54695">
    <property type="entry name" value="POZ domain"/>
    <property type="match status" value="1"/>
</dbReference>
<dbReference type="OrthoDB" id="2593747at2759"/>
<organism evidence="3 4">
    <name type="scientific">Thanatephorus cucumeris (strain AG1-IB / isolate 7/3/14)</name>
    <name type="common">Lettuce bottom rot fungus</name>
    <name type="synonym">Rhizoctonia solani</name>
    <dbReference type="NCBI Taxonomy" id="1108050"/>
    <lineage>
        <taxon>Eukaryota</taxon>
        <taxon>Fungi</taxon>
        <taxon>Dikarya</taxon>
        <taxon>Basidiomycota</taxon>
        <taxon>Agaricomycotina</taxon>
        <taxon>Agaricomycetes</taxon>
        <taxon>Cantharellales</taxon>
        <taxon>Ceratobasidiaceae</taxon>
        <taxon>Rhizoctonia</taxon>
        <taxon>Rhizoctonia solani AG-1</taxon>
    </lineage>
</organism>
<keyword evidence="4" id="KW-1185">Reference proteome</keyword>
<feature type="compositionally biased region" description="Basic and acidic residues" evidence="1">
    <location>
        <begin position="53"/>
        <end position="62"/>
    </location>
</feature>
<dbReference type="CDD" id="cd18186">
    <property type="entry name" value="BTB_POZ_ZBTB_KLHL-like"/>
    <property type="match status" value="1"/>
</dbReference>
<proteinExistence type="predicted"/>
<dbReference type="InterPro" id="IPR011333">
    <property type="entry name" value="SKP1/BTB/POZ_sf"/>
</dbReference>
<evidence type="ECO:0000313" key="3">
    <source>
        <dbReference type="EMBL" id="CEL60496.1"/>
    </source>
</evidence>
<dbReference type="Gene3D" id="3.30.710.10">
    <property type="entry name" value="Potassium Channel Kv1.1, Chain A"/>
    <property type="match status" value="1"/>
</dbReference>
<dbReference type="PROSITE" id="PS50097">
    <property type="entry name" value="BTB"/>
    <property type="match status" value="1"/>
</dbReference>
<accession>A0A0B7FR82</accession>
<feature type="compositionally biased region" description="Basic and acidic residues" evidence="1">
    <location>
        <begin position="17"/>
        <end position="27"/>
    </location>
</feature>
<evidence type="ECO:0000256" key="1">
    <source>
        <dbReference type="SAM" id="MobiDB-lite"/>
    </source>
</evidence>
<protein>
    <recommendedName>
        <fullName evidence="2">BTB domain-containing protein</fullName>
    </recommendedName>
</protein>
<dbReference type="EMBL" id="LN679147">
    <property type="protein sequence ID" value="CEL60496.1"/>
    <property type="molecule type" value="Genomic_DNA"/>
</dbReference>
<dbReference type="InterPro" id="IPR000210">
    <property type="entry name" value="BTB/POZ_dom"/>
</dbReference>
<dbReference type="STRING" id="1108050.A0A0B7FR82"/>
<name>A0A0B7FR82_THACB</name>
<feature type="region of interest" description="Disordered" evidence="1">
    <location>
        <begin position="1"/>
        <end position="74"/>
    </location>
</feature>
<feature type="domain" description="BTB" evidence="2">
    <location>
        <begin position="80"/>
        <end position="151"/>
    </location>
</feature>
<dbReference type="Pfam" id="PF00651">
    <property type="entry name" value="BTB"/>
    <property type="match status" value="1"/>
</dbReference>
<dbReference type="SMART" id="SM00225">
    <property type="entry name" value="BTB"/>
    <property type="match status" value="1"/>
</dbReference>
<evidence type="ECO:0000313" key="4">
    <source>
        <dbReference type="Proteomes" id="UP000059188"/>
    </source>
</evidence>
<gene>
    <name evidence="3" type="ORF">RSOLAG1IB_09689</name>
</gene>
<dbReference type="AlphaFoldDB" id="A0A0B7FR82"/>